<feature type="chain" id="PRO_5019010103" evidence="9">
    <location>
        <begin position="31"/>
        <end position="396"/>
    </location>
</feature>
<dbReference type="Proteomes" id="UP000268093">
    <property type="component" value="Unassembled WGS sequence"/>
</dbReference>
<evidence type="ECO:0000256" key="6">
    <source>
        <dbReference type="ARBA" id="ARBA00023326"/>
    </source>
</evidence>
<dbReference type="SUPFAM" id="SSF54556">
    <property type="entry name" value="Chitinase insertion domain"/>
    <property type="match status" value="1"/>
</dbReference>
<dbReference type="OrthoDB" id="76388at2759"/>
<accession>A0A433DI13</accession>
<evidence type="ECO:0000313" key="12">
    <source>
        <dbReference type="Proteomes" id="UP000268093"/>
    </source>
</evidence>
<dbReference type="Gene3D" id="3.20.20.80">
    <property type="entry name" value="Glycosidases"/>
    <property type="match status" value="1"/>
</dbReference>
<dbReference type="PANTHER" id="PTHR11177">
    <property type="entry name" value="CHITINASE"/>
    <property type="match status" value="1"/>
</dbReference>
<feature type="domain" description="GH18" evidence="10">
    <location>
        <begin position="41"/>
        <end position="396"/>
    </location>
</feature>
<gene>
    <name evidence="11" type="ORF">BC936DRAFT_138877</name>
</gene>
<evidence type="ECO:0000256" key="1">
    <source>
        <dbReference type="ARBA" id="ARBA00000822"/>
    </source>
</evidence>
<dbReference type="EMBL" id="RBNI01001389">
    <property type="protein sequence ID" value="RUP50498.1"/>
    <property type="molecule type" value="Genomic_DNA"/>
</dbReference>
<dbReference type="PROSITE" id="PS01095">
    <property type="entry name" value="GH18_1"/>
    <property type="match status" value="1"/>
</dbReference>
<dbReference type="GO" id="GO:0006032">
    <property type="term" value="P:chitin catabolic process"/>
    <property type="evidence" value="ECO:0007669"/>
    <property type="project" value="UniProtKB-KW"/>
</dbReference>
<name>A0A433DI13_9FUNG</name>
<evidence type="ECO:0000256" key="5">
    <source>
        <dbReference type="ARBA" id="ARBA00023295"/>
    </source>
</evidence>
<keyword evidence="9" id="KW-0732">Signal</keyword>
<evidence type="ECO:0000256" key="7">
    <source>
        <dbReference type="RuleBase" id="RU000489"/>
    </source>
</evidence>
<protein>
    <submittedName>
        <fullName evidence="11">Glycoside hydrolase</fullName>
    </submittedName>
</protein>
<dbReference type="SMART" id="SM00636">
    <property type="entry name" value="Glyco_18"/>
    <property type="match status" value="1"/>
</dbReference>
<evidence type="ECO:0000313" key="11">
    <source>
        <dbReference type="EMBL" id="RUP50498.1"/>
    </source>
</evidence>
<proteinExistence type="inferred from homology"/>
<organism evidence="11 12">
    <name type="scientific">Jimgerdemannia flammicorona</name>
    <dbReference type="NCBI Taxonomy" id="994334"/>
    <lineage>
        <taxon>Eukaryota</taxon>
        <taxon>Fungi</taxon>
        <taxon>Fungi incertae sedis</taxon>
        <taxon>Mucoromycota</taxon>
        <taxon>Mucoromycotina</taxon>
        <taxon>Endogonomycetes</taxon>
        <taxon>Endogonales</taxon>
        <taxon>Endogonaceae</taxon>
        <taxon>Jimgerdemannia</taxon>
    </lineage>
</organism>
<keyword evidence="6" id="KW-0624">Polysaccharide degradation</keyword>
<keyword evidence="5 7" id="KW-0326">Glycosidase</keyword>
<dbReference type="InterPro" id="IPR029070">
    <property type="entry name" value="Chitinase_insertion_sf"/>
</dbReference>
<comment type="catalytic activity">
    <reaction evidence="1">
        <text>Random endo-hydrolysis of N-acetyl-beta-D-glucosaminide (1-&gt;4)-beta-linkages in chitin and chitodextrins.</text>
        <dbReference type="EC" id="3.2.1.14"/>
    </reaction>
</comment>
<feature type="signal peptide" evidence="9">
    <location>
        <begin position="1"/>
        <end position="30"/>
    </location>
</feature>
<evidence type="ECO:0000256" key="4">
    <source>
        <dbReference type="ARBA" id="ARBA00023277"/>
    </source>
</evidence>
<dbReference type="PROSITE" id="PS51910">
    <property type="entry name" value="GH18_2"/>
    <property type="match status" value="1"/>
</dbReference>
<keyword evidence="2 7" id="KW-0378">Hydrolase</keyword>
<keyword evidence="4" id="KW-0119">Carbohydrate metabolism</keyword>
<dbReference type="PROSITE" id="PS51257">
    <property type="entry name" value="PROKAR_LIPOPROTEIN"/>
    <property type="match status" value="1"/>
</dbReference>
<dbReference type="GO" id="GO:0008061">
    <property type="term" value="F:chitin binding"/>
    <property type="evidence" value="ECO:0007669"/>
    <property type="project" value="InterPro"/>
</dbReference>
<dbReference type="CDD" id="cd06548">
    <property type="entry name" value="GH18_chitinase"/>
    <property type="match status" value="1"/>
</dbReference>
<comment type="similarity">
    <text evidence="8">Belongs to the glycosyl hydrolase 18 family.</text>
</comment>
<dbReference type="InterPro" id="IPR017853">
    <property type="entry name" value="GH"/>
</dbReference>
<dbReference type="GO" id="GO:0000272">
    <property type="term" value="P:polysaccharide catabolic process"/>
    <property type="evidence" value="ECO:0007669"/>
    <property type="project" value="UniProtKB-KW"/>
</dbReference>
<dbReference type="InterPro" id="IPR001223">
    <property type="entry name" value="Glyco_hydro18_cat"/>
</dbReference>
<keyword evidence="3" id="KW-0146">Chitin degradation</keyword>
<dbReference type="GO" id="GO:0005576">
    <property type="term" value="C:extracellular region"/>
    <property type="evidence" value="ECO:0007669"/>
    <property type="project" value="TreeGrafter"/>
</dbReference>
<comment type="caution">
    <text evidence="11">The sequence shown here is derived from an EMBL/GenBank/DDBJ whole genome shotgun (WGS) entry which is preliminary data.</text>
</comment>
<evidence type="ECO:0000256" key="2">
    <source>
        <dbReference type="ARBA" id="ARBA00022801"/>
    </source>
</evidence>
<reference evidence="11 12" key="1">
    <citation type="journal article" date="2018" name="New Phytol.">
        <title>Phylogenomics of Endogonaceae and evolution of mycorrhizas within Mucoromycota.</title>
        <authorList>
            <person name="Chang Y."/>
            <person name="Desiro A."/>
            <person name="Na H."/>
            <person name="Sandor L."/>
            <person name="Lipzen A."/>
            <person name="Clum A."/>
            <person name="Barry K."/>
            <person name="Grigoriev I.V."/>
            <person name="Martin F.M."/>
            <person name="Stajich J.E."/>
            <person name="Smith M.E."/>
            <person name="Bonito G."/>
            <person name="Spatafora J.W."/>
        </authorList>
    </citation>
    <scope>NUCLEOTIDE SEQUENCE [LARGE SCALE GENOMIC DNA]</scope>
    <source>
        <strain evidence="11 12">GMNB39</strain>
    </source>
</reference>
<dbReference type="InterPro" id="IPR001579">
    <property type="entry name" value="Glyco_hydro_18_chit_AS"/>
</dbReference>
<keyword evidence="12" id="KW-1185">Reference proteome</keyword>
<evidence type="ECO:0000259" key="10">
    <source>
        <dbReference type="PROSITE" id="PS51910"/>
    </source>
</evidence>
<sequence>MYNRAIKRAAMSLLCFVAILSCIFIGTASAAPAKKKSSKSPVVIGYYPSWSAGQFTPSEIPFKRLTHVHFAFAIPQGPGSDEWKFESSDDSFKQLVTFAHAAGTKVLLSYGGWGGSQTFSGIVSSAARRTKFVKNALGFVKKFNLDGIDIDWEYPGSAGNTNDFNAAHDTDNFLLLLKQLRKALDARYKGSKRKEITAATSMDPWSKNGTPLKDLRAFVPLLDRVGIMTYDVYGSWSSTTGPNSPLNTSPENSLAITSAVKAWKRAGFPAKKIIVGVAFYGRGATASKAMSNSQYVPFNAGSSKEYTYKDLRSQGILATSTKAVAPWVRHFDKVSSTPWLYNKNTKAFISYDDPVSLKLKGQFVKRNGYAGVMIWEVSQDTASSELLVALRKGLRG</sequence>
<evidence type="ECO:0000256" key="8">
    <source>
        <dbReference type="RuleBase" id="RU004453"/>
    </source>
</evidence>
<dbReference type="Pfam" id="PF00704">
    <property type="entry name" value="Glyco_hydro_18"/>
    <property type="match status" value="1"/>
</dbReference>
<dbReference type="GO" id="GO:0008843">
    <property type="term" value="F:endochitinase activity"/>
    <property type="evidence" value="ECO:0007669"/>
    <property type="project" value="UniProtKB-EC"/>
</dbReference>
<dbReference type="Gene3D" id="3.10.50.10">
    <property type="match status" value="1"/>
</dbReference>
<evidence type="ECO:0000256" key="9">
    <source>
        <dbReference type="SAM" id="SignalP"/>
    </source>
</evidence>
<dbReference type="InterPro" id="IPR011583">
    <property type="entry name" value="Chitinase_II/V-like_cat"/>
</dbReference>
<evidence type="ECO:0000256" key="3">
    <source>
        <dbReference type="ARBA" id="ARBA00023024"/>
    </source>
</evidence>
<dbReference type="SUPFAM" id="SSF51445">
    <property type="entry name" value="(Trans)glycosidases"/>
    <property type="match status" value="1"/>
</dbReference>
<dbReference type="InterPro" id="IPR050314">
    <property type="entry name" value="Glycosyl_Hydrlase_18"/>
</dbReference>
<dbReference type="AlphaFoldDB" id="A0A433DI13"/>
<dbReference type="PANTHER" id="PTHR11177:SF392">
    <property type="entry name" value="HAP41P"/>
    <property type="match status" value="1"/>
</dbReference>